<gene>
    <name evidence="3" type="ORF">V5O49_13600</name>
</gene>
<evidence type="ECO:0000256" key="2">
    <source>
        <dbReference type="SAM" id="SignalP"/>
    </source>
</evidence>
<dbReference type="InterPro" id="IPR006311">
    <property type="entry name" value="TAT_signal"/>
</dbReference>
<reference evidence="3" key="1">
    <citation type="journal article" date="2024" name="Antonie Van Leeuwenhoek">
        <title>Isoptericola haloaureus sp. nov., a dimorphic actinobacterium isolated from mangrove sediments of southeast India, implicating biosaline agricultural significance through nitrogen fixation and salt tolerance genes.</title>
        <authorList>
            <person name="Prathaban M."/>
            <person name="Prathiviraj R."/>
            <person name="Ravichandran M."/>
            <person name="Natarajan S.D."/>
            <person name="Sobanaa M."/>
            <person name="Hari Krishna Kumar S."/>
            <person name="Chandrasekar V."/>
            <person name="Selvin J."/>
        </authorList>
    </citation>
    <scope>NUCLEOTIDE SEQUENCE</scope>
    <source>
        <strain evidence="3">MP1014</strain>
    </source>
</reference>
<evidence type="ECO:0008006" key="5">
    <source>
        <dbReference type="Google" id="ProtNLM"/>
    </source>
</evidence>
<dbReference type="PROSITE" id="PS51318">
    <property type="entry name" value="TAT"/>
    <property type="match status" value="1"/>
</dbReference>
<name>A0ABU7Z9G4_9MICO</name>
<dbReference type="Proteomes" id="UP001310387">
    <property type="component" value="Unassembled WGS sequence"/>
</dbReference>
<proteinExistence type="predicted"/>
<organism evidence="3 4">
    <name type="scientific">Isoptericola haloaureus</name>
    <dbReference type="NCBI Taxonomy" id="1542902"/>
    <lineage>
        <taxon>Bacteria</taxon>
        <taxon>Bacillati</taxon>
        <taxon>Actinomycetota</taxon>
        <taxon>Actinomycetes</taxon>
        <taxon>Micrococcales</taxon>
        <taxon>Promicromonosporaceae</taxon>
        <taxon>Isoptericola</taxon>
    </lineage>
</organism>
<reference evidence="3" key="2">
    <citation type="submission" date="2024-02" db="EMBL/GenBank/DDBJ databases">
        <authorList>
            <person name="Prathaban M."/>
            <person name="Mythili R."/>
            <person name="Sharmila Devi N."/>
            <person name="Sobanaa M."/>
            <person name="Prathiviraj R."/>
            <person name="Selvin J."/>
        </authorList>
    </citation>
    <scope>NUCLEOTIDE SEQUENCE</scope>
    <source>
        <strain evidence="3">MP1014</strain>
    </source>
</reference>
<dbReference type="EMBL" id="JBAGLP010000118">
    <property type="protein sequence ID" value="MEG3616164.1"/>
    <property type="molecule type" value="Genomic_DNA"/>
</dbReference>
<evidence type="ECO:0000313" key="4">
    <source>
        <dbReference type="Proteomes" id="UP001310387"/>
    </source>
</evidence>
<evidence type="ECO:0000256" key="1">
    <source>
        <dbReference type="SAM" id="MobiDB-lite"/>
    </source>
</evidence>
<feature type="signal peptide" evidence="2">
    <location>
        <begin position="1"/>
        <end position="27"/>
    </location>
</feature>
<feature type="chain" id="PRO_5046434417" description="Lipoprotein" evidence="2">
    <location>
        <begin position="28"/>
        <end position="182"/>
    </location>
</feature>
<accession>A0ABU7Z9G4</accession>
<feature type="region of interest" description="Disordered" evidence="1">
    <location>
        <begin position="51"/>
        <end position="75"/>
    </location>
</feature>
<dbReference type="RefSeq" id="WP_278236325.1">
    <property type="nucleotide sequence ID" value="NZ_JBAGLP010000118.1"/>
</dbReference>
<sequence length="182" mass="18375">MLTSRRRSRRAAVALAATLATVLTVGACSSGDPSSDGAGAAASAEPMPAISIGSDLTMSGGGDGGGSAPSPSVSEECLELQQVWADTNRALAGIDEEHPRALVSGFREAHRAITSIDAPDVEGWSGMTGYLDSAVSALADVDTDDADEVASVMTLTFSEADTARAATAHGQVTEYLGGGCRE</sequence>
<dbReference type="PROSITE" id="PS51257">
    <property type="entry name" value="PROKAR_LIPOPROTEIN"/>
    <property type="match status" value="1"/>
</dbReference>
<protein>
    <recommendedName>
        <fullName evidence="5">Lipoprotein</fullName>
    </recommendedName>
</protein>
<comment type="caution">
    <text evidence="3">The sequence shown here is derived from an EMBL/GenBank/DDBJ whole genome shotgun (WGS) entry which is preliminary data.</text>
</comment>
<evidence type="ECO:0000313" key="3">
    <source>
        <dbReference type="EMBL" id="MEG3616164.1"/>
    </source>
</evidence>
<keyword evidence="4" id="KW-1185">Reference proteome</keyword>
<keyword evidence="2" id="KW-0732">Signal</keyword>